<sequence length="102" mass="11448">MPSDPAVIFIAPTQIKTCPRQEGGEYSLRAASVAAKKAALSIPVMKKQTNTGRKLLTIEMARYKKHAVELVKEALCFDILPHRKLMKVQTFGFWWGMNIVCV</sequence>
<evidence type="ECO:0000313" key="2">
    <source>
        <dbReference type="Proteomes" id="UP001303386"/>
    </source>
</evidence>
<organism evidence="1 2">
    <name type="scientific">Klebsiella aerogenes</name>
    <name type="common">Enterobacter aerogenes</name>
    <dbReference type="NCBI Taxonomy" id="548"/>
    <lineage>
        <taxon>Bacteria</taxon>
        <taxon>Pseudomonadati</taxon>
        <taxon>Pseudomonadota</taxon>
        <taxon>Gammaproteobacteria</taxon>
        <taxon>Enterobacterales</taxon>
        <taxon>Enterobacteriaceae</taxon>
        <taxon>Klebsiella/Raoultella group</taxon>
        <taxon>Klebsiella</taxon>
    </lineage>
</organism>
<gene>
    <name evidence="1" type="ORF">PZT46_23250</name>
</gene>
<evidence type="ECO:0000313" key="1">
    <source>
        <dbReference type="EMBL" id="MEA8802145.1"/>
    </source>
</evidence>
<proteinExistence type="predicted"/>
<dbReference type="AlphaFoldDB" id="A0AAW9LUX2"/>
<dbReference type="Proteomes" id="UP001303386">
    <property type="component" value="Unassembled WGS sequence"/>
</dbReference>
<accession>A0AAW9LUX2</accession>
<dbReference type="EMBL" id="JARELW010000011">
    <property type="protein sequence ID" value="MEA8802145.1"/>
    <property type="molecule type" value="Genomic_DNA"/>
</dbReference>
<protein>
    <submittedName>
        <fullName evidence="1">Uncharacterized protein</fullName>
    </submittedName>
</protein>
<comment type="caution">
    <text evidence="1">The sequence shown here is derived from an EMBL/GenBank/DDBJ whole genome shotgun (WGS) entry which is preliminary data.</text>
</comment>
<name>A0AAW9LUX2_KLEAE</name>
<reference evidence="1" key="1">
    <citation type="journal article" date="2023" name="J. Hosp. Infect.">
        <title>Cross-contamination of carbapenem-resistant Gram-negative bacteria between patients and hospital environment in the first year of a newly built surgical ward.</title>
        <authorList>
            <person name="Boutin S."/>
            <person name="Scherrer M."/>
            <person name="Spath I."/>
            <person name="Kocer K."/>
            <person name="Heeg K."/>
            <person name="Nurjadi D."/>
        </authorList>
    </citation>
    <scope>NUCLEOTIDE SEQUENCE</scope>
    <source>
        <strain evidence="1">KE10384</strain>
    </source>
</reference>